<dbReference type="Proteomes" id="UP000238348">
    <property type="component" value="Chromosome"/>
</dbReference>
<dbReference type="EMBL" id="CP012673">
    <property type="protein sequence ID" value="AUX43568.1"/>
    <property type="molecule type" value="Genomic_DNA"/>
</dbReference>
<accession>A0A2L0EW91</accession>
<gene>
    <name evidence="1" type="ORF">SOCE26_050180</name>
</gene>
<protein>
    <submittedName>
        <fullName evidence="1">Uncharacterized protein</fullName>
    </submittedName>
</protein>
<name>A0A2L0EW91_SORCE</name>
<evidence type="ECO:0000313" key="1">
    <source>
        <dbReference type="EMBL" id="AUX43568.1"/>
    </source>
</evidence>
<dbReference type="AlphaFoldDB" id="A0A2L0EW91"/>
<reference evidence="1 2" key="1">
    <citation type="submission" date="2015-09" db="EMBL/GenBank/DDBJ databases">
        <title>Sorangium comparison.</title>
        <authorList>
            <person name="Zaburannyi N."/>
            <person name="Bunk B."/>
            <person name="Overmann J."/>
            <person name="Mueller R."/>
        </authorList>
    </citation>
    <scope>NUCLEOTIDE SEQUENCE [LARGE SCALE GENOMIC DNA]</scope>
    <source>
        <strain evidence="1 2">So ce26</strain>
    </source>
</reference>
<evidence type="ECO:0000313" key="2">
    <source>
        <dbReference type="Proteomes" id="UP000238348"/>
    </source>
</evidence>
<proteinExistence type="predicted"/>
<organism evidence="1 2">
    <name type="scientific">Sorangium cellulosum</name>
    <name type="common">Polyangium cellulosum</name>
    <dbReference type="NCBI Taxonomy" id="56"/>
    <lineage>
        <taxon>Bacteria</taxon>
        <taxon>Pseudomonadati</taxon>
        <taxon>Myxococcota</taxon>
        <taxon>Polyangia</taxon>
        <taxon>Polyangiales</taxon>
        <taxon>Polyangiaceae</taxon>
        <taxon>Sorangium</taxon>
    </lineage>
</organism>
<sequence>MPALELEGGEVLTENAAILQLVRPRSVAADSAPADRVAPPARLPCPTRPLYTGMGIANIHLNRPAPRCGAVGGLFAHVDSTRRFPVHRARPGRVSSSSCARASEGLPQGAELRAVRLPGRLRLV</sequence>